<accession>A0A3M7MCF1</accession>
<keyword evidence="6" id="KW-1185">Reference proteome</keyword>
<dbReference type="PROSITE" id="PS50294">
    <property type="entry name" value="WD_REPEATS_REGION"/>
    <property type="match status" value="1"/>
</dbReference>
<dbReference type="PROSITE" id="PS50082">
    <property type="entry name" value="WD_REPEATS_2"/>
    <property type="match status" value="2"/>
</dbReference>
<feature type="compositionally biased region" description="Polar residues" evidence="4">
    <location>
        <begin position="678"/>
        <end position="694"/>
    </location>
</feature>
<evidence type="ECO:0000313" key="6">
    <source>
        <dbReference type="Proteomes" id="UP000265663"/>
    </source>
</evidence>
<dbReference type="Proteomes" id="UP000265663">
    <property type="component" value="Unassembled WGS sequence"/>
</dbReference>
<feature type="region of interest" description="Disordered" evidence="4">
    <location>
        <begin position="365"/>
        <end position="413"/>
    </location>
</feature>
<evidence type="ECO:0000256" key="4">
    <source>
        <dbReference type="SAM" id="MobiDB-lite"/>
    </source>
</evidence>
<feature type="region of interest" description="Disordered" evidence="4">
    <location>
        <begin position="899"/>
        <end position="960"/>
    </location>
</feature>
<name>A0A3M7MCF1_9PLEO</name>
<dbReference type="InterPro" id="IPR001680">
    <property type="entry name" value="WD40_rpt"/>
</dbReference>
<protein>
    <submittedName>
        <fullName evidence="5">Wd and tetratricopeptide repeat</fullName>
    </submittedName>
</protein>
<keyword evidence="2" id="KW-0677">Repeat</keyword>
<dbReference type="SMART" id="SM00320">
    <property type="entry name" value="WD40"/>
    <property type="match status" value="5"/>
</dbReference>
<dbReference type="GO" id="GO:0045717">
    <property type="term" value="P:negative regulation of fatty acid biosynthetic process"/>
    <property type="evidence" value="ECO:0007669"/>
    <property type="project" value="TreeGrafter"/>
</dbReference>
<evidence type="ECO:0000256" key="1">
    <source>
        <dbReference type="ARBA" id="ARBA00022574"/>
    </source>
</evidence>
<dbReference type="OrthoDB" id="4869960at2759"/>
<dbReference type="InterPro" id="IPR036322">
    <property type="entry name" value="WD40_repeat_dom_sf"/>
</dbReference>
<dbReference type="GO" id="GO:0080008">
    <property type="term" value="C:Cul4-RING E3 ubiquitin ligase complex"/>
    <property type="evidence" value="ECO:0007669"/>
    <property type="project" value="TreeGrafter"/>
</dbReference>
<feature type="region of interest" description="Disordered" evidence="4">
    <location>
        <begin position="981"/>
        <end position="1013"/>
    </location>
</feature>
<organism evidence="5 6">
    <name type="scientific">Pyrenophora seminiperda CCB06</name>
    <dbReference type="NCBI Taxonomy" id="1302712"/>
    <lineage>
        <taxon>Eukaryota</taxon>
        <taxon>Fungi</taxon>
        <taxon>Dikarya</taxon>
        <taxon>Ascomycota</taxon>
        <taxon>Pezizomycotina</taxon>
        <taxon>Dothideomycetes</taxon>
        <taxon>Pleosporomycetidae</taxon>
        <taxon>Pleosporales</taxon>
        <taxon>Pleosporineae</taxon>
        <taxon>Pleosporaceae</taxon>
        <taxon>Pyrenophora</taxon>
    </lineage>
</organism>
<dbReference type="Pfam" id="PF00400">
    <property type="entry name" value="WD40"/>
    <property type="match status" value="3"/>
</dbReference>
<dbReference type="PANTHER" id="PTHR15574">
    <property type="entry name" value="WD REPEAT DOMAIN-CONTAINING FAMILY"/>
    <property type="match status" value="1"/>
</dbReference>
<feature type="compositionally biased region" description="Basic and acidic residues" evidence="4">
    <location>
        <begin position="399"/>
        <end position="411"/>
    </location>
</feature>
<dbReference type="Gene3D" id="2.130.10.10">
    <property type="entry name" value="YVTN repeat-like/Quinoprotein amine dehydrogenase"/>
    <property type="match status" value="3"/>
</dbReference>
<evidence type="ECO:0000256" key="3">
    <source>
        <dbReference type="PROSITE-ProRule" id="PRU00221"/>
    </source>
</evidence>
<reference evidence="5 6" key="1">
    <citation type="journal article" date="2014" name="PLoS ONE">
        <title>De novo Genome Assembly of the Fungal Plant Pathogen Pyrenophora semeniperda.</title>
        <authorList>
            <person name="Soliai M.M."/>
            <person name="Meyer S.E."/>
            <person name="Udall J.A."/>
            <person name="Elzinga D.E."/>
            <person name="Hermansen R.A."/>
            <person name="Bodily P.M."/>
            <person name="Hart A.A."/>
            <person name="Coleman C.E."/>
        </authorList>
    </citation>
    <scope>NUCLEOTIDE SEQUENCE [LARGE SCALE GENOMIC DNA]</scope>
    <source>
        <strain evidence="5 6">CCB06</strain>
        <tissue evidence="5">Mycelium</tissue>
    </source>
</reference>
<feature type="region of interest" description="Disordered" evidence="4">
    <location>
        <begin position="675"/>
        <end position="696"/>
    </location>
</feature>
<dbReference type="SUPFAM" id="SSF50978">
    <property type="entry name" value="WD40 repeat-like"/>
    <property type="match status" value="1"/>
</dbReference>
<keyword evidence="1 3" id="KW-0853">WD repeat</keyword>
<evidence type="ECO:0000256" key="2">
    <source>
        <dbReference type="ARBA" id="ARBA00022737"/>
    </source>
</evidence>
<gene>
    <name evidence="5" type="ORF">GMOD_00007114</name>
</gene>
<dbReference type="GO" id="GO:0005737">
    <property type="term" value="C:cytoplasm"/>
    <property type="evidence" value="ECO:0007669"/>
    <property type="project" value="TreeGrafter"/>
</dbReference>
<dbReference type="InterPro" id="IPR045151">
    <property type="entry name" value="DCAF8"/>
</dbReference>
<feature type="compositionally biased region" description="Acidic residues" evidence="4">
    <location>
        <begin position="914"/>
        <end position="932"/>
    </location>
</feature>
<evidence type="ECO:0000313" key="5">
    <source>
        <dbReference type="EMBL" id="RMZ72118.1"/>
    </source>
</evidence>
<sequence>MKYTVYDRLLKREFGQERRKYSDIHERRKYSDIRAIYGDRAWIDQLDIVNELEGHNGCVNALSWSTSGRLLASGSDDHRINIHSYNPESSTSQFNLTTSIQTGHRSNIFSVKFMPYSNDRTIVSATDDVRIFDIEHSGHSAFRSTGRSNNGPAGSTRRRVTLTEGDTNTKAFRCHTDTVKRIVTEDTPFYFLTCSNDGEVRQWDIRQPSSAYPPARDTMVPAWARDEDASDNIPPPLISYSRYGLDLNTVSCSPSQPHYIALGGAHLHCFLHDRRMLGRDMNRERGSRLSSPANWSEHDDELLGKATQCVKKFAPNGKQRMSRNDGGHITACKISDAEPNELLVSWSQEHIYSFDILRAPDASEKVMPTKVSNGKSSHRVKDENKKRKRTKSSTLSQEGAERAESRQRTESTDDDLALRVTFGNGQSEDIRIAPPAENRLTQQELNDLRGTDHYRIASTCVKIAKRIFDLGDHGEAGLQLAFTSILGMAHSILSDMDEIDRTWGYPVDPDPVDVALQNKLRDNRAAARRFVQAAGTLARVLGGQLLTGSSSDALIAQHFASIQPAPRERELPQHEQFGYDFLKAILLWLDSGPGAVVEGFSGRSSNSRLPIRHGADLDAIQESLLPYLYDLASDKSIVNVDASKFETDDTRIQFATELDAVFAFAEAIATPFADLTSPEESTSGAPSPEPTQSRDAAKRRWAYYVGRGVLLNAAKDIKFSFVDRAYGGRGLSDKKIRAEEQALREQQEDIDPLIDEGPVQEAELVGASIQANFGRSRYKRWKVERDVPCVPHTRVFRGHCNVKTVKDVNYFGLHDEYVVSGSDSGHVFIWDRKTAQLVNILEGDGEVVNVIQGHPYEPTMAVSGIDHTIKIFSPDAHLQRNARKGVGVHSADTHSFSSLNWGRRRRNGTTDTPTDTEGEAAVEAGSDSDDEVVPGGLSSRKRMHQAYQITSKNDMDRKGGRDDYFISQAVFAQLARHIARGQAASGEGGEGGEGEEGEDGHPIVITEENCSIM</sequence>
<feature type="repeat" description="WD" evidence="3">
    <location>
        <begin position="172"/>
        <end position="213"/>
    </location>
</feature>
<dbReference type="InterPro" id="IPR015943">
    <property type="entry name" value="WD40/YVTN_repeat-like_dom_sf"/>
</dbReference>
<proteinExistence type="predicted"/>
<feature type="repeat" description="WD" evidence="3">
    <location>
        <begin position="52"/>
        <end position="82"/>
    </location>
</feature>
<dbReference type="PANTHER" id="PTHR15574:SF40">
    <property type="entry name" value="WD AND TETRATRICOPEPTIDE REPEATS PROTEIN 1"/>
    <property type="match status" value="1"/>
</dbReference>
<dbReference type="AlphaFoldDB" id="A0A3M7MCF1"/>
<dbReference type="EMBL" id="KE747829">
    <property type="protein sequence ID" value="RMZ72118.1"/>
    <property type="molecule type" value="Genomic_DNA"/>
</dbReference>